<organism evidence="1 2">
    <name type="scientific">Artemia franciscana</name>
    <name type="common">Brine shrimp</name>
    <name type="synonym">Artemia sanfranciscana</name>
    <dbReference type="NCBI Taxonomy" id="6661"/>
    <lineage>
        <taxon>Eukaryota</taxon>
        <taxon>Metazoa</taxon>
        <taxon>Ecdysozoa</taxon>
        <taxon>Arthropoda</taxon>
        <taxon>Crustacea</taxon>
        <taxon>Branchiopoda</taxon>
        <taxon>Anostraca</taxon>
        <taxon>Artemiidae</taxon>
        <taxon>Artemia</taxon>
    </lineage>
</organism>
<proteinExistence type="predicted"/>
<protein>
    <submittedName>
        <fullName evidence="1">Uncharacterized protein</fullName>
    </submittedName>
</protein>
<sequence>MVETGNEVAESLPALQLLNLHALEYASNAKNTNKLISFAGLLLNIERLQPTASNRPTANLTIASDNLATPAEMKVWKKPDNKSDVSILQRYAIVNPKINIFRNSTNLVPSLIVPTRLINLGHHHTLPRRQSVRLQNPTIVRDKKESSSMFADIQLLAKAELAMLREVSYTAVISRLVTYGIDIDIILEDLEAVLRNDGDVKSDTKNKNKGATVYYRKNESMHVLQFD</sequence>
<reference evidence="1" key="1">
    <citation type="submission" date="2023-07" db="EMBL/GenBank/DDBJ databases">
        <title>Chromosome-level genome assembly of Artemia franciscana.</title>
        <authorList>
            <person name="Jo E."/>
        </authorList>
    </citation>
    <scope>NUCLEOTIDE SEQUENCE</scope>
    <source>
        <tissue evidence="1">Whole body</tissue>
    </source>
</reference>
<dbReference type="Proteomes" id="UP001187531">
    <property type="component" value="Unassembled WGS sequence"/>
</dbReference>
<accession>A0AA88L303</accession>
<evidence type="ECO:0000313" key="1">
    <source>
        <dbReference type="EMBL" id="KAK2711269.1"/>
    </source>
</evidence>
<dbReference type="AlphaFoldDB" id="A0AA88L303"/>
<name>A0AA88L303_ARTSF</name>
<comment type="caution">
    <text evidence="1">The sequence shown here is derived from an EMBL/GenBank/DDBJ whole genome shotgun (WGS) entry which is preliminary data.</text>
</comment>
<gene>
    <name evidence="1" type="ORF">QYM36_012453</name>
</gene>
<evidence type="ECO:0000313" key="2">
    <source>
        <dbReference type="Proteomes" id="UP001187531"/>
    </source>
</evidence>
<dbReference type="EMBL" id="JAVRJZ010000016">
    <property type="protein sequence ID" value="KAK2711269.1"/>
    <property type="molecule type" value="Genomic_DNA"/>
</dbReference>
<keyword evidence="2" id="KW-1185">Reference proteome</keyword>